<feature type="transmembrane region" description="Helical" evidence="7">
    <location>
        <begin position="407"/>
        <end position="427"/>
    </location>
</feature>
<feature type="transmembrane region" description="Helical" evidence="7">
    <location>
        <begin position="55"/>
        <end position="80"/>
    </location>
</feature>
<dbReference type="PANTHER" id="PTHR43124:SF3">
    <property type="entry name" value="CHLORAMPHENICOL EFFLUX PUMP RV0191"/>
    <property type="match status" value="1"/>
</dbReference>
<sequence length="463" mass="45917">MTPPLDLGLAPSTAGPSAGISTGPSSDAAPVPPAGLDAERSAPVAPGPRSVTPALVALALGGFAIGVTEFASMGLLPTIAGSLGVSEPTAGHLISAYALGVVVGAPALAVLGARVSRRALLIALIGLFAAGHVAGALAPDLTSLTIARFVSGLPHGAYFGVAAVVAASLVPAARRGRAIASVMLGLTVANIIGVPVATAIGQAWGWRAAFWLVAALGVVTMVGVRLVVPAVRRDASASMTQELTALSRLQVWLTLAAGVVGFGGIFAVYTYITSTLTETAGLSLGWVPLVLALFGVGMTLGTVIGGRLADWSVPRTILLGMVGIVAVMVLFTVATRHPLTAAGGVFLLGLATASTMPAMQARLMDVADGAQSLAASLSHAAGNLGNALGAWLGGVVIAAGLGYPSLGWVGGALAAAGLLVMVVAFGIDRTTRPHRSVVIARGRAVLGRSTSATDDATSKPGTR</sequence>
<feature type="transmembrane region" description="Helical" evidence="7">
    <location>
        <begin position="210"/>
        <end position="228"/>
    </location>
</feature>
<dbReference type="Gene3D" id="1.20.1250.20">
    <property type="entry name" value="MFS general substrate transporter like domains"/>
    <property type="match status" value="2"/>
</dbReference>
<evidence type="ECO:0000313" key="10">
    <source>
        <dbReference type="Proteomes" id="UP000663801"/>
    </source>
</evidence>
<feature type="transmembrane region" description="Helical" evidence="7">
    <location>
        <begin position="284"/>
        <end position="304"/>
    </location>
</feature>
<dbReference type="SUPFAM" id="SSF103473">
    <property type="entry name" value="MFS general substrate transporter"/>
    <property type="match status" value="1"/>
</dbReference>
<name>A0A939C415_9ACTN</name>
<evidence type="ECO:0000256" key="6">
    <source>
        <dbReference type="SAM" id="MobiDB-lite"/>
    </source>
</evidence>
<dbReference type="GO" id="GO:0022857">
    <property type="term" value="F:transmembrane transporter activity"/>
    <property type="evidence" value="ECO:0007669"/>
    <property type="project" value="InterPro"/>
</dbReference>
<dbReference type="GO" id="GO:0005886">
    <property type="term" value="C:plasma membrane"/>
    <property type="evidence" value="ECO:0007669"/>
    <property type="project" value="UniProtKB-SubCell"/>
</dbReference>
<proteinExistence type="predicted"/>
<dbReference type="EMBL" id="JAERWL010000002">
    <property type="protein sequence ID" value="MBM9475199.1"/>
    <property type="molecule type" value="Genomic_DNA"/>
</dbReference>
<keyword evidence="3 7" id="KW-0812">Transmembrane</keyword>
<keyword evidence="4 7" id="KW-1133">Transmembrane helix</keyword>
<evidence type="ECO:0000256" key="3">
    <source>
        <dbReference type="ARBA" id="ARBA00022692"/>
    </source>
</evidence>
<feature type="transmembrane region" description="Helical" evidence="7">
    <location>
        <begin position="249"/>
        <end position="272"/>
    </location>
</feature>
<keyword evidence="10" id="KW-1185">Reference proteome</keyword>
<feature type="transmembrane region" description="Helical" evidence="7">
    <location>
        <begin position="316"/>
        <end position="334"/>
    </location>
</feature>
<dbReference type="Proteomes" id="UP000663801">
    <property type="component" value="Unassembled WGS sequence"/>
</dbReference>
<evidence type="ECO:0000256" key="1">
    <source>
        <dbReference type="ARBA" id="ARBA00004651"/>
    </source>
</evidence>
<dbReference type="InterPro" id="IPR020846">
    <property type="entry name" value="MFS_dom"/>
</dbReference>
<gene>
    <name evidence="9" type="ORF">JL107_01950</name>
</gene>
<comment type="subcellular location">
    <subcellularLocation>
        <location evidence="1">Cell membrane</location>
        <topology evidence="1">Multi-pass membrane protein</topology>
    </subcellularLocation>
</comment>
<feature type="domain" description="Major facilitator superfamily (MFS) profile" evidence="8">
    <location>
        <begin position="54"/>
        <end position="429"/>
    </location>
</feature>
<dbReference type="CDD" id="cd17324">
    <property type="entry name" value="MFS_NepI_like"/>
    <property type="match status" value="1"/>
</dbReference>
<feature type="transmembrane region" description="Helical" evidence="7">
    <location>
        <begin position="119"/>
        <end position="137"/>
    </location>
</feature>
<keyword evidence="5 7" id="KW-0472">Membrane</keyword>
<dbReference type="InterPro" id="IPR036259">
    <property type="entry name" value="MFS_trans_sf"/>
</dbReference>
<evidence type="ECO:0000259" key="8">
    <source>
        <dbReference type="PROSITE" id="PS50850"/>
    </source>
</evidence>
<evidence type="ECO:0000313" key="9">
    <source>
        <dbReference type="EMBL" id="MBM9475199.1"/>
    </source>
</evidence>
<dbReference type="RefSeq" id="WP_205255340.1">
    <property type="nucleotide sequence ID" value="NZ_BAAAPV010000001.1"/>
</dbReference>
<feature type="transmembrane region" description="Helical" evidence="7">
    <location>
        <begin position="380"/>
        <end position="401"/>
    </location>
</feature>
<reference evidence="9" key="1">
    <citation type="submission" date="2021-01" db="EMBL/GenBank/DDBJ databases">
        <title>KCTC 19127 draft genome.</title>
        <authorList>
            <person name="An D."/>
        </authorList>
    </citation>
    <scope>NUCLEOTIDE SEQUENCE</scope>
    <source>
        <strain evidence="9">KCTC 19127</strain>
    </source>
</reference>
<feature type="region of interest" description="Disordered" evidence="6">
    <location>
        <begin position="1"/>
        <end position="45"/>
    </location>
</feature>
<evidence type="ECO:0000256" key="5">
    <source>
        <dbReference type="ARBA" id="ARBA00023136"/>
    </source>
</evidence>
<evidence type="ECO:0000256" key="4">
    <source>
        <dbReference type="ARBA" id="ARBA00022989"/>
    </source>
</evidence>
<feature type="transmembrane region" description="Helical" evidence="7">
    <location>
        <begin position="340"/>
        <end position="359"/>
    </location>
</feature>
<feature type="transmembrane region" description="Helical" evidence="7">
    <location>
        <begin position="182"/>
        <end position="204"/>
    </location>
</feature>
<dbReference type="InterPro" id="IPR050189">
    <property type="entry name" value="MFS_Efflux_Transporters"/>
</dbReference>
<dbReference type="AlphaFoldDB" id="A0A939C415"/>
<dbReference type="PROSITE" id="PS50850">
    <property type="entry name" value="MFS"/>
    <property type="match status" value="1"/>
</dbReference>
<dbReference type="Pfam" id="PF07690">
    <property type="entry name" value="MFS_1"/>
    <property type="match status" value="1"/>
</dbReference>
<comment type="caution">
    <text evidence="9">The sequence shown here is derived from an EMBL/GenBank/DDBJ whole genome shotgun (WGS) entry which is preliminary data.</text>
</comment>
<feature type="transmembrane region" description="Helical" evidence="7">
    <location>
        <begin position="149"/>
        <end position="170"/>
    </location>
</feature>
<evidence type="ECO:0000256" key="7">
    <source>
        <dbReference type="SAM" id="Phobius"/>
    </source>
</evidence>
<dbReference type="InterPro" id="IPR011701">
    <property type="entry name" value="MFS"/>
</dbReference>
<dbReference type="PANTHER" id="PTHR43124">
    <property type="entry name" value="PURINE EFFLUX PUMP PBUE"/>
    <property type="match status" value="1"/>
</dbReference>
<feature type="transmembrane region" description="Helical" evidence="7">
    <location>
        <begin position="92"/>
        <end position="112"/>
    </location>
</feature>
<accession>A0A939C415</accession>
<protein>
    <submittedName>
        <fullName evidence="9">MFS transporter</fullName>
    </submittedName>
</protein>
<evidence type="ECO:0000256" key="2">
    <source>
        <dbReference type="ARBA" id="ARBA00022475"/>
    </source>
</evidence>
<keyword evidence="2" id="KW-1003">Cell membrane</keyword>
<organism evidence="9 10">
    <name type="scientific">Nakamurella flavida</name>
    <dbReference type="NCBI Taxonomy" id="363630"/>
    <lineage>
        <taxon>Bacteria</taxon>
        <taxon>Bacillati</taxon>
        <taxon>Actinomycetota</taxon>
        <taxon>Actinomycetes</taxon>
        <taxon>Nakamurellales</taxon>
        <taxon>Nakamurellaceae</taxon>
        <taxon>Nakamurella</taxon>
    </lineage>
</organism>